<name>A0ACC0YPA1_9ROSI</name>
<proteinExistence type="predicted"/>
<comment type="caution">
    <text evidence="1">The sequence shown here is derived from an EMBL/GenBank/DDBJ whole genome shotgun (WGS) entry which is preliminary data.</text>
</comment>
<organism evidence="1 2">
    <name type="scientific">Pistacia integerrima</name>
    <dbReference type="NCBI Taxonomy" id="434235"/>
    <lineage>
        <taxon>Eukaryota</taxon>
        <taxon>Viridiplantae</taxon>
        <taxon>Streptophyta</taxon>
        <taxon>Embryophyta</taxon>
        <taxon>Tracheophyta</taxon>
        <taxon>Spermatophyta</taxon>
        <taxon>Magnoliopsida</taxon>
        <taxon>eudicotyledons</taxon>
        <taxon>Gunneridae</taxon>
        <taxon>Pentapetalae</taxon>
        <taxon>rosids</taxon>
        <taxon>malvids</taxon>
        <taxon>Sapindales</taxon>
        <taxon>Anacardiaceae</taxon>
        <taxon>Pistacia</taxon>
    </lineage>
</organism>
<reference evidence="2" key="1">
    <citation type="journal article" date="2023" name="G3 (Bethesda)">
        <title>Genome assembly and association tests identify interacting loci associated with vigor, precocity, and sex in interspecific pistachio rootstocks.</title>
        <authorList>
            <person name="Palmer W."/>
            <person name="Jacygrad E."/>
            <person name="Sagayaradj S."/>
            <person name="Cavanaugh K."/>
            <person name="Han R."/>
            <person name="Bertier L."/>
            <person name="Beede B."/>
            <person name="Kafkas S."/>
            <person name="Golino D."/>
            <person name="Preece J."/>
            <person name="Michelmore R."/>
        </authorList>
    </citation>
    <scope>NUCLEOTIDE SEQUENCE [LARGE SCALE GENOMIC DNA]</scope>
</reference>
<evidence type="ECO:0000313" key="2">
    <source>
        <dbReference type="Proteomes" id="UP001163603"/>
    </source>
</evidence>
<dbReference type="Proteomes" id="UP001163603">
    <property type="component" value="Chromosome 5"/>
</dbReference>
<protein>
    <submittedName>
        <fullName evidence="1">Uncharacterized protein</fullName>
    </submittedName>
</protein>
<gene>
    <name evidence="1" type="ORF">Pint_27278</name>
</gene>
<evidence type="ECO:0000313" key="1">
    <source>
        <dbReference type="EMBL" id="KAJ0039988.1"/>
    </source>
</evidence>
<keyword evidence="2" id="KW-1185">Reference proteome</keyword>
<dbReference type="EMBL" id="CM047740">
    <property type="protein sequence ID" value="KAJ0039988.1"/>
    <property type="molecule type" value="Genomic_DNA"/>
</dbReference>
<sequence>MSFDPCKKDTSFLLCDFGFMSRGRLWCSRSFLFRHWT</sequence>
<accession>A0ACC0YPA1</accession>